<feature type="region of interest" description="Disordered" evidence="1">
    <location>
        <begin position="440"/>
        <end position="473"/>
    </location>
</feature>
<dbReference type="Proteomes" id="UP000565441">
    <property type="component" value="Unassembled WGS sequence"/>
</dbReference>
<feature type="compositionally biased region" description="Low complexity" evidence="1">
    <location>
        <begin position="292"/>
        <end position="311"/>
    </location>
</feature>
<evidence type="ECO:0000313" key="3">
    <source>
        <dbReference type="Proteomes" id="UP000565441"/>
    </source>
</evidence>
<feature type="compositionally biased region" description="Polar residues" evidence="1">
    <location>
        <begin position="319"/>
        <end position="330"/>
    </location>
</feature>
<gene>
    <name evidence="2" type="ORF">D9615_009613</name>
</gene>
<feature type="region of interest" description="Disordered" evidence="1">
    <location>
        <begin position="150"/>
        <end position="258"/>
    </location>
</feature>
<feature type="compositionally biased region" description="Low complexity" evidence="1">
    <location>
        <begin position="340"/>
        <end position="361"/>
    </location>
</feature>
<evidence type="ECO:0000256" key="1">
    <source>
        <dbReference type="SAM" id="MobiDB-lite"/>
    </source>
</evidence>
<keyword evidence="3" id="KW-1185">Reference proteome</keyword>
<reference evidence="2 3" key="1">
    <citation type="journal article" date="2020" name="ISME J.">
        <title>Uncovering the hidden diversity of litter-decomposition mechanisms in mushroom-forming fungi.</title>
        <authorList>
            <person name="Floudas D."/>
            <person name="Bentzer J."/>
            <person name="Ahren D."/>
            <person name="Johansson T."/>
            <person name="Persson P."/>
            <person name="Tunlid A."/>
        </authorList>
    </citation>
    <scope>NUCLEOTIDE SEQUENCE [LARGE SCALE GENOMIC DNA]</scope>
    <source>
        <strain evidence="2 3">CBS 661.87</strain>
    </source>
</reference>
<dbReference type="OrthoDB" id="3066809at2759"/>
<dbReference type="EMBL" id="JAACJP010000046">
    <property type="protein sequence ID" value="KAF5371514.1"/>
    <property type="molecule type" value="Genomic_DNA"/>
</dbReference>
<comment type="caution">
    <text evidence="2">The sequence shown here is derived from an EMBL/GenBank/DDBJ whole genome shotgun (WGS) entry which is preliminary data.</text>
</comment>
<feature type="compositionally biased region" description="Basic and acidic residues" evidence="1">
    <location>
        <begin position="150"/>
        <end position="178"/>
    </location>
</feature>
<protein>
    <submittedName>
        <fullName evidence="2">Uncharacterized protein</fullName>
    </submittedName>
</protein>
<feature type="compositionally biased region" description="Low complexity" evidence="1">
    <location>
        <begin position="245"/>
        <end position="256"/>
    </location>
</feature>
<organism evidence="2 3">
    <name type="scientific">Tricholomella constricta</name>
    <dbReference type="NCBI Taxonomy" id="117010"/>
    <lineage>
        <taxon>Eukaryota</taxon>
        <taxon>Fungi</taxon>
        <taxon>Dikarya</taxon>
        <taxon>Basidiomycota</taxon>
        <taxon>Agaricomycotina</taxon>
        <taxon>Agaricomycetes</taxon>
        <taxon>Agaricomycetidae</taxon>
        <taxon>Agaricales</taxon>
        <taxon>Tricholomatineae</taxon>
        <taxon>Lyophyllaceae</taxon>
        <taxon>Tricholomella</taxon>
    </lineage>
</organism>
<sequence>MNLNLALSSLWRTPPSPAAASTSGSQLQLQTQAIPMHGAVRTMNKRRYFEPDIHHPYRCQPSAAAASAASKHALPSLTIPGAAANPVMAFLDVTFRNYAERIQAELAHLRTACTKAVFREQQEKDTWKAHCMALKQERDMARERVRALMEEKRREEEEEVGKDRGGSEPRRSLREIRRSRSGGPFVTPTRRSPPLRASRSASPLLSSSSWTSSDATAVSGDGAATQPIDGFGGEPSKNTAPLPPSSSSSFSSSSSSGTAVWTIDNEPILWDPAFAYAYPDPASPPKLSPLQEELTSLAALPSAPPFESSSFPDHHAATHATSPLKRSQSAGPVLSRLPDRAPAPNSSSTPTLSPSPSQSSPPASPSPSTPSRTRTRTRTHTTPPTPPPLGSAAPAPTRAALLQHLPSPSQCSLKLKVDHFDVMFVPVKGELRCRVCSMVQSKNRDRDGKSPSPASSPASQAQSPAPIPVPGTSTGTFALTASWDTLFTHAWTQHPTEAAEVARLHPARVLELRRRLRHLSTVLAPDTSPPIS</sequence>
<evidence type="ECO:0000313" key="2">
    <source>
        <dbReference type="EMBL" id="KAF5371514.1"/>
    </source>
</evidence>
<feature type="compositionally biased region" description="Low complexity" evidence="1">
    <location>
        <begin position="450"/>
        <end position="464"/>
    </location>
</feature>
<accession>A0A8H5LW23</accession>
<feature type="compositionally biased region" description="Low complexity" evidence="1">
    <location>
        <begin position="187"/>
        <end position="219"/>
    </location>
</feature>
<name>A0A8H5LW23_9AGAR</name>
<feature type="region of interest" description="Disordered" evidence="1">
    <location>
        <begin position="280"/>
        <end position="394"/>
    </location>
</feature>
<dbReference type="AlphaFoldDB" id="A0A8H5LW23"/>
<proteinExistence type="predicted"/>